<name>A0AA41MVI4_SCICA</name>
<keyword evidence="3" id="KW-1185">Reference proteome</keyword>
<evidence type="ECO:0000313" key="3">
    <source>
        <dbReference type="Proteomes" id="UP001166674"/>
    </source>
</evidence>
<dbReference type="PANTHER" id="PTHR45737">
    <property type="entry name" value="VON WILLEBRAND FACTOR A DOMAIN-CONTAINING PROTEIN 5A"/>
    <property type="match status" value="1"/>
</dbReference>
<feature type="domain" description="VIT" evidence="1">
    <location>
        <begin position="48"/>
        <end position="199"/>
    </location>
</feature>
<comment type="caution">
    <text evidence="2">The sequence shown here is derived from an EMBL/GenBank/DDBJ whole genome shotgun (WGS) entry which is preliminary data.</text>
</comment>
<organism evidence="2 3">
    <name type="scientific">Sciurus carolinensis</name>
    <name type="common">Eastern gray squirrel</name>
    <dbReference type="NCBI Taxonomy" id="30640"/>
    <lineage>
        <taxon>Eukaryota</taxon>
        <taxon>Metazoa</taxon>
        <taxon>Chordata</taxon>
        <taxon>Craniata</taxon>
        <taxon>Vertebrata</taxon>
        <taxon>Euteleostomi</taxon>
        <taxon>Mammalia</taxon>
        <taxon>Eutheria</taxon>
        <taxon>Euarchontoglires</taxon>
        <taxon>Glires</taxon>
        <taxon>Rodentia</taxon>
        <taxon>Sciuromorpha</taxon>
        <taxon>Sciuridae</taxon>
        <taxon>Sciurinae</taxon>
        <taxon>Sciurini</taxon>
        <taxon>Sciurus</taxon>
    </lineage>
</organism>
<accession>A0AA41MVI4</accession>
<dbReference type="SMART" id="SM00609">
    <property type="entry name" value="VIT"/>
    <property type="match status" value="1"/>
</dbReference>
<proteinExistence type="predicted"/>
<dbReference type="InterPro" id="IPR013694">
    <property type="entry name" value="VIT"/>
</dbReference>
<dbReference type="Pfam" id="PF08487">
    <property type="entry name" value="VIT"/>
    <property type="match status" value="1"/>
</dbReference>
<dbReference type="EMBL" id="JAATJV010335975">
    <property type="protein sequence ID" value="MBZ3878768.1"/>
    <property type="molecule type" value="Genomic_DNA"/>
</dbReference>
<protein>
    <submittedName>
        <fullName evidence="2">von Willebrand factor A domain-containing protein 5A</fullName>
    </submittedName>
</protein>
<dbReference type="PROSITE" id="PS51468">
    <property type="entry name" value="VIT"/>
    <property type="match status" value="1"/>
</dbReference>
<sequence>MAAATCNQTCRYCHSELPGNSRQLALHWRSVSNQFADRCRTIVHGISMEGCCDLITLQKEPVALKSISVTLSIHEFVAGVSATLNYENEEKVPLEASIVFPMDEDSAVYSFDALVCLDMKTPVVPLDELPYTLSMVPTIRSQHGIQKVHSNCPLSAVEFLADDKTSAQVSLAEGQKFNRDVEPLIYYSEVHSPRVSVEMGMPEKKLGSLMGDPSVIVSFYPDIPEGEASVTCGEYVFLMDCSGSMQCPMNNQDRSQSRIEAAKLFVSTDGEVAETFTVIKEV</sequence>
<evidence type="ECO:0000313" key="2">
    <source>
        <dbReference type="EMBL" id="MBZ3878768.1"/>
    </source>
</evidence>
<reference evidence="2" key="1">
    <citation type="submission" date="2020-03" db="EMBL/GenBank/DDBJ databases">
        <title>Studies in the Genomics of Life Span.</title>
        <authorList>
            <person name="Glass D."/>
        </authorList>
    </citation>
    <scope>NUCLEOTIDE SEQUENCE</scope>
    <source>
        <strain evidence="2">SUZIE</strain>
        <tissue evidence="2">Muscle</tissue>
    </source>
</reference>
<dbReference type="Proteomes" id="UP001166674">
    <property type="component" value="Unassembled WGS sequence"/>
</dbReference>
<dbReference type="AlphaFoldDB" id="A0AA41MVI4"/>
<evidence type="ECO:0000259" key="1">
    <source>
        <dbReference type="PROSITE" id="PS51468"/>
    </source>
</evidence>
<gene>
    <name evidence="2" type="ORF">SUZIE_149580</name>
</gene>
<dbReference type="PANTHER" id="PTHR45737:SF6">
    <property type="entry name" value="VON WILLEBRAND FACTOR A DOMAIN-CONTAINING PROTEIN 5A"/>
    <property type="match status" value="1"/>
</dbReference>